<evidence type="ECO:0000313" key="2">
    <source>
        <dbReference type="Proteomes" id="UP000199546"/>
    </source>
</evidence>
<dbReference type="InterPro" id="IPR016155">
    <property type="entry name" value="Mopterin_synth/thiamin_S_b"/>
</dbReference>
<accession>A0A1I7BUK4</accession>
<dbReference type="PANTHER" id="PTHR34472">
    <property type="entry name" value="SULFUR CARRIER PROTEIN THIS"/>
    <property type="match status" value="1"/>
</dbReference>
<dbReference type="SUPFAM" id="SSF54285">
    <property type="entry name" value="MoaD/ThiS"/>
    <property type="match status" value="1"/>
</dbReference>
<evidence type="ECO:0000313" key="1">
    <source>
        <dbReference type="EMBL" id="SFT90842.1"/>
    </source>
</evidence>
<dbReference type="InterPro" id="IPR010035">
    <property type="entry name" value="Thi_S"/>
</dbReference>
<dbReference type="NCBIfam" id="TIGR01683">
    <property type="entry name" value="thiS"/>
    <property type="match status" value="1"/>
</dbReference>
<dbReference type="Pfam" id="PF02597">
    <property type="entry name" value="ThiS"/>
    <property type="match status" value="1"/>
</dbReference>
<dbReference type="RefSeq" id="WP_093581805.1">
    <property type="nucleotide sequence ID" value="NZ_FPBA01000016.1"/>
</dbReference>
<dbReference type="OrthoDB" id="163636at2"/>
<dbReference type="Proteomes" id="UP000199546">
    <property type="component" value="Unassembled WGS sequence"/>
</dbReference>
<name>A0A1I7BUK4_9ACTN</name>
<organism evidence="1 2">
    <name type="scientific">Geodermatophilus amargosae</name>
    <dbReference type="NCBI Taxonomy" id="1296565"/>
    <lineage>
        <taxon>Bacteria</taxon>
        <taxon>Bacillati</taxon>
        <taxon>Actinomycetota</taxon>
        <taxon>Actinomycetes</taxon>
        <taxon>Geodermatophilales</taxon>
        <taxon>Geodermatophilaceae</taxon>
        <taxon>Geodermatophilus</taxon>
    </lineage>
</organism>
<keyword evidence="2" id="KW-1185">Reference proteome</keyword>
<dbReference type="InterPro" id="IPR012675">
    <property type="entry name" value="Beta-grasp_dom_sf"/>
</dbReference>
<gene>
    <name evidence="1" type="ORF">SAMN05660657_03822</name>
</gene>
<dbReference type="CDD" id="cd00565">
    <property type="entry name" value="Ubl_ThiS"/>
    <property type="match status" value="1"/>
</dbReference>
<dbReference type="InterPro" id="IPR003749">
    <property type="entry name" value="ThiS/MoaD-like"/>
</dbReference>
<proteinExistence type="predicted"/>
<dbReference type="AlphaFoldDB" id="A0A1I7BUK4"/>
<protein>
    <submittedName>
        <fullName evidence="1">Sulfur carrier protein</fullName>
    </submittedName>
</protein>
<dbReference type="EMBL" id="FPBA01000016">
    <property type="protein sequence ID" value="SFT90842.1"/>
    <property type="molecule type" value="Genomic_DNA"/>
</dbReference>
<reference evidence="2" key="1">
    <citation type="submission" date="2016-10" db="EMBL/GenBank/DDBJ databases">
        <authorList>
            <person name="Varghese N."/>
            <person name="Submissions S."/>
        </authorList>
    </citation>
    <scope>NUCLEOTIDE SEQUENCE [LARGE SCALE GENOMIC DNA]</scope>
    <source>
        <strain evidence="2">DSM 46136</strain>
    </source>
</reference>
<dbReference type="Gene3D" id="3.10.20.30">
    <property type="match status" value="1"/>
</dbReference>
<dbReference type="STRING" id="1296565.SAMN05660657_03822"/>
<dbReference type="PANTHER" id="PTHR34472:SF1">
    <property type="entry name" value="SULFUR CARRIER PROTEIN THIS"/>
    <property type="match status" value="1"/>
</dbReference>
<sequence length="70" mass="6966">MELTVNGAPAELDDDATVADLVAATLARTAAGHDRVAVARNGDVVPRSSWAATRLAPGDAVEVLAPTAGG</sequence>